<evidence type="ECO:0000313" key="2">
    <source>
        <dbReference type="EMBL" id="SMF71789.1"/>
    </source>
</evidence>
<dbReference type="RefSeq" id="WP_085125631.1">
    <property type="nucleotide sequence ID" value="NZ_FWZX01000030.1"/>
</dbReference>
<dbReference type="Pfam" id="PF00483">
    <property type="entry name" value="NTP_transferase"/>
    <property type="match status" value="1"/>
</dbReference>
<dbReference type="SUPFAM" id="SSF53448">
    <property type="entry name" value="Nucleotide-diphospho-sugar transferases"/>
    <property type="match status" value="1"/>
</dbReference>
<dbReference type="PANTHER" id="PTHR22572">
    <property type="entry name" value="SUGAR-1-PHOSPHATE GUANYL TRANSFERASE"/>
    <property type="match status" value="1"/>
</dbReference>
<feature type="domain" description="Nucleotidyl transferase" evidence="1">
    <location>
        <begin position="5"/>
        <end position="118"/>
    </location>
</feature>
<dbReference type="InterPro" id="IPR050486">
    <property type="entry name" value="Mannose-1P_guanyltransferase"/>
</dbReference>
<protein>
    <submittedName>
        <fullName evidence="2">D-glycero-D-manno-heptose 1,7-bisphosphate phosphatase</fullName>
    </submittedName>
</protein>
<accession>A0A1Y6CRF0</accession>
<dbReference type="InterPro" id="IPR029044">
    <property type="entry name" value="Nucleotide-diphossugar_trans"/>
</dbReference>
<dbReference type="InterPro" id="IPR005835">
    <property type="entry name" value="NTP_transferase_dom"/>
</dbReference>
<evidence type="ECO:0000259" key="1">
    <source>
        <dbReference type="Pfam" id="PF00483"/>
    </source>
</evidence>
<sequence>MLNQAVFLVGGLGSRLGAMTRATPKPLLEVGGRPFLDCLIEQAARHGLHRVLLLCGHLAQAFAERYRGGGPGGAAVTVAVEPAPAGTGGALRHAAGLLDERFLLVNGDTFFDVNWLDLLTLPAGADCVARLALRDAPPGVGRYDGVELAGTQVVGFAGAGSAGPVNGGLYLVDRSILGWIDALPCSIEHDVFPRLAAAGRLAGRIYDRFFLDIGVPADFARAQAEIPARFRRPAVFLSRTCLPPAQDRARPGETWPREVLESVKQLNDLGCLVVLTGPPGRDAAASFEAFQAALQPLGAHLDAVADAPRLGPGEAVPWPCDPERSLLISCDPAELAAARAQGIEGALFAGDLARQVRALAARLRGPEGRQP</sequence>
<organism evidence="2 3">
    <name type="scientific">Tistlia consotensis USBA 355</name>
    <dbReference type="NCBI Taxonomy" id="560819"/>
    <lineage>
        <taxon>Bacteria</taxon>
        <taxon>Pseudomonadati</taxon>
        <taxon>Pseudomonadota</taxon>
        <taxon>Alphaproteobacteria</taxon>
        <taxon>Rhodospirillales</taxon>
        <taxon>Rhodovibrionaceae</taxon>
        <taxon>Tistlia</taxon>
    </lineage>
</organism>
<gene>
    <name evidence="2" type="ORF">SAMN05428998_13059</name>
</gene>
<dbReference type="Proteomes" id="UP000192917">
    <property type="component" value="Unassembled WGS sequence"/>
</dbReference>
<dbReference type="EMBL" id="FWZX01000030">
    <property type="protein sequence ID" value="SMF71789.1"/>
    <property type="molecule type" value="Genomic_DNA"/>
</dbReference>
<dbReference type="STRING" id="560819.SAMN05428998_13059"/>
<reference evidence="2 3" key="1">
    <citation type="submission" date="2017-04" db="EMBL/GenBank/DDBJ databases">
        <authorList>
            <person name="Afonso C.L."/>
            <person name="Miller P.J."/>
            <person name="Scott M.A."/>
            <person name="Spackman E."/>
            <person name="Goraichik I."/>
            <person name="Dimitrov K.M."/>
            <person name="Suarez D.L."/>
            <person name="Swayne D.E."/>
        </authorList>
    </citation>
    <scope>NUCLEOTIDE SEQUENCE [LARGE SCALE GENOMIC DNA]</scope>
    <source>
        <strain evidence="2 3">USBA 355</strain>
    </source>
</reference>
<keyword evidence="3" id="KW-1185">Reference proteome</keyword>
<proteinExistence type="predicted"/>
<dbReference type="AlphaFoldDB" id="A0A1Y6CRF0"/>
<evidence type="ECO:0000313" key="3">
    <source>
        <dbReference type="Proteomes" id="UP000192917"/>
    </source>
</evidence>
<name>A0A1Y6CRF0_9PROT</name>
<dbReference type="Gene3D" id="3.90.550.10">
    <property type="entry name" value="Spore Coat Polysaccharide Biosynthesis Protein SpsA, Chain A"/>
    <property type="match status" value="1"/>
</dbReference>